<keyword evidence="2" id="KW-0732">Signal</keyword>
<feature type="compositionally biased region" description="Basic residues" evidence="1">
    <location>
        <begin position="434"/>
        <end position="446"/>
    </location>
</feature>
<feature type="compositionally biased region" description="Low complexity" evidence="1">
    <location>
        <begin position="353"/>
        <end position="372"/>
    </location>
</feature>
<reference evidence="3 4" key="1">
    <citation type="journal article" date="2017" name="Mol. Biol. Evol.">
        <title>The 4-celled Tetrabaena socialis nuclear genome reveals the essential components for genetic control of cell number at the origin of multicellularity in the volvocine lineage.</title>
        <authorList>
            <person name="Featherston J."/>
            <person name="Arakaki Y."/>
            <person name="Hanschen E.R."/>
            <person name="Ferris P.J."/>
            <person name="Michod R.E."/>
            <person name="Olson B.J.S.C."/>
            <person name="Nozaki H."/>
            <person name="Durand P.M."/>
        </authorList>
    </citation>
    <scope>NUCLEOTIDE SEQUENCE [LARGE SCALE GENOMIC DNA]</scope>
    <source>
        <strain evidence="3 4">NIES-571</strain>
    </source>
</reference>
<feature type="compositionally biased region" description="Low complexity" evidence="1">
    <location>
        <begin position="255"/>
        <end position="266"/>
    </location>
</feature>
<sequence>MPAACCPCLLLLLASTAAFATAAGLQQSPGGLGLGELPWQPGRLLREGLGLASAQDSLAEGLLSERPELLAALAAAYPMLWMGGEQQDGALRADAGLAGKGNADSGSSIGGDGSSSGGVGGGGGGGLFDGSTGYDGLYDLASLEAVANVRSAQRLEDAMVGFLEGVTQSLFSSKAELLAALKANATRAVGGLLAPPDPDRVVAWLRSQMRLHAKRLKRAAPGAGLLPPTDLTSFVRAAKQLAAAGRGSGGGASGSGPSAHAAAIGGRAPGLGGGLTDHRSRYTPDLRHLRTHMQEEGEEEEGRSDGGGAGEEEVRSELFAGLSGDPPRDLQRCAGSARGSELLTTRLYLLDGSSSGGRSSDSSSNSSASSGSELDAEVAEVARGEPAPEQQPQPRHQQQRRPQCQGPKRKRAAPAGPSNAAGCRVDSSGDLSPPRRRRRERRAARPRRFVTLRHGLSTTVADVGLQVWRGACLLYDWLLAQPPSGPGCLARTLVLELGGGAGLGGVAAAAVAGAVAVSDVHAAALALAEENIAANAGLVAEVRARREQRRRQRWEWGLRQGSGANGGGVEPVARVGGGEAARDSQAAEDADAEEGGMAAAAVVGGAAAAVGGAAAVVREAAGIGEGEATAAAVSVVQLDWMDFLAYGSGAASVESIMAALVGEQEGGGGGGGGGSGGGSGGLAACGASGGLRRLLRELAEAESVCLVAADTVYDSALNEGLAKCAATLMSYRATAVRRRGAGSAHGGGGGGAAAVADTRLVMACEKRYVFTVADMAVTAPAYDDFMSYVVRKREGTAADAGDAAAPGLGAGGRSGGGGGTDGTASTDAAGSAHCVGQGAAAVVAAAAADVEARRPLFRGRRLDVSAVPQALQYDRCDELELWELSLL</sequence>
<evidence type="ECO:0000256" key="2">
    <source>
        <dbReference type="SAM" id="SignalP"/>
    </source>
</evidence>
<feature type="compositionally biased region" description="Gly residues" evidence="1">
    <location>
        <begin position="563"/>
        <end position="579"/>
    </location>
</feature>
<evidence type="ECO:0000313" key="4">
    <source>
        <dbReference type="Proteomes" id="UP000236333"/>
    </source>
</evidence>
<evidence type="ECO:0000256" key="1">
    <source>
        <dbReference type="SAM" id="MobiDB-lite"/>
    </source>
</evidence>
<dbReference type="Proteomes" id="UP000236333">
    <property type="component" value="Unassembled WGS sequence"/>
</dbReference>
<evidence type="ECO:0000313" key="3">
    <source>
        <dbReference type="EMBL" id="PNH06091.1"/>
    </source>
</evidence>
<name>A0A2J8A0N1_9CHLO</name>
<dbReference type="GO" id="GO:0005634">
    <property type="term" value="C:nucleus"/>
    <property type="evidence" value="ECO:0007669"/>
    <property type="project" value="TreeGrafter"/>
</dbReference>
<dbReference type="InterPro" id="IPR038899">
    <property type="entry name" value="METTL22"/>
</dbReference>
<dbReference type="GO" id="GO:0008276">
    <property type="term" value="F:protein methyltransferase activity"/>
    <property type="evidence" value="ECO:0007669"/>
    <property type="project" value="InterPro"/>
</dbReference>
<feature type="compositionally biased region" description="Gly residues" evidence="1">
    <location>
        <begin position="808"/>
        <end position="821"/>
    </location>
</feature>
<feature type="region of interest" description="Disordered" evidence="1">
    <location>
        <begin position="292"/>
        <end position="311"/>
    </location>
</feature>
<dbReference type="PANTHER" id="PTHR23108">
    <property type="entry name" value="METHYLTRANSFERASE-RELATED"/>
    <property type="match status" value="1"/>
</dbReference>
<dbReference type="Pfam" id="PF10294">
    <property type="entry name" value="Methyltransf_16"/>
    <property type="match status" value="1"/>
</dbReference>
<keyword evidence="4" id="KW-1185">Reference proteome</keyword>
<protein>
    <submittedName>
        <fullName evidence="3">Methyltransferase-like protein 22</fullName>
    </submittedName>
</protein>
<dbReference type="InterPro" id="IPR029063">
    <property type="entry name" value="SAM-dependent_MTases_sf"/>
</dbReference>
<organism evidence="3 4">
    <name type="scientific">Tetrabaena socialis</name>
    <dbReference type="NCBI Taxonomy" id="47790"/>
    <lineage>
        <taxon>Eukaryota</taxon>
        <taxon>Viridiplantae</taxon>
        <taxon>Chlorophyta</taxon>
        <taxon>core chlorophytes</taxon>
        <taxon>Chlorophyceae</taxon>
        <taxon>CS clade</taxon>
        <taxon>Chlamydomonadales</taxon>
        <taxon>Tetrabaenaceae</taxon>
        <taxon>Tetrabaena</taxon>
    </lineage>
</organism>
<dbReference type="Gene3D" id="3.40.50.150">
    <property type="entry name" value="Vaccinia Virus protein VP39"/>
    <property type="match status" value="1"/>
</dbReference>
<accession>A0A2J8A0N1</accession>
<dbReference type="EMBL" id="PGGS01000259">
    <property type="protein sequence ID" value="PNH06091.1"/>
    <property type="molecule type" value="Genomic_DNA"/>
</dbReference>
<keyword evidence="3" id="KW-0808">Transferase</keyword>
<proteinExistence type="predicted"/>
<dbReference type="PANTHER" id="PTHR23108:SF0">
    <property type="entry name" value="METHYLTRANSFERASE-LIKE PROTEIN 22"/>
    <property type="match status" value="1"/>
</dbReference>
<dbReference type="InterPro" id="IPR019410">
    <property type="entry name" value="Methyltransf_16"/>
</dbReference>
<feature type="region of interest" description="Disordered" evidence="1">
    <location>
        <begin position="559"/>
        <end position="592"/>
    </location>
</feature>
<gene>
    <name evidence="3" type="ORF">TSOC_007578</name>
</gene>
<comment type="caution">
    <text evidence="3">The sequence shown here is derived from an EMBL/GenBank/DDBJ whole genome shotgun (WGS) entry which is preliminary data.</text>
</comment>
<feature type="signal peptide" evidence="2">
    <location>
        <begin position="1"/>
        <end position="22"/>
    </location>
</feature>
<feature type="region of interest" description="Disordered" evidence="1">
    <location>
        <begin position="353"/>
        <end position="446"/>
    </location>
</feature>
<dbReference type="SUPFAM" id="SSF53335">
    <property type="entry name" value="S-adenosyl-L-methionine-dependent methyltransferases"/>
    <property type="match status" value="1"/>
</dbReference>
<dbReference type="GO" id="GO:0032259">
    <property type="term" value="P:methylation"/>
    <property type="evidence" value="ECO:0007669"/>
    <property type="project" value="UniProtKB-KW"/>
</dbReference>
<keyword evidence="3" id="KW-0489">Methyltransferase</keyword>
<feature type="region of interest" description="Disordered" evidence="1">
    <location>
        <begin position="800"/>
        <end position="828"/>
    </location>
</feature>
<dbReference type="OrthoDB" id="552976at2759"/>
<feature type="region of interest" description="Disordered" evidence="1">
    <location>
        <begin position="245"/>
        <end position="281"/>
    </location>
</feature>
<feature type="chain" id="PRO_5014471383" evidence="2">
    <location>
        <begin position="23"/>
        <end position="887"/>
    </location>
</feature>
<feature type="compositionally biased region" description="Low complexity" evidence="1">
    <location>
        <begin position="384"/>
        <end position="406"/>
    </location>
</feature>
<dbReference type="AlphaFoldDB" id="A0A2J8A0N1"/>